<feature type="compositionally biased region" description="Basic and acidic residues" evidence="22">
    <location>
        <begin position="1"/>
        <end position="21"/>
    </location>
</feature>
<dbReference type="Pfam" id="PF00069">
    <property type="entry name" value="Pkinase"/>
    <property type="match status" value="1"/>
</dbReference>
<evidence type="ECO:0000256" key="8">
    <source>
        <dbReference type="ARBA" id="ARBA00022741"/>
    </source>
</evidence>
<dbReference type="FunFam" id="1.10.510.10:FF:000251">
    <property type="entry name" value="eukaryotic translation initiation factor 2-alpha kinase 3"/>
    <property type="match status" value="1"/>
</dbReference>
<evidence type="ECO:0000256" key="1">
    <source>
        <dbReference type="ARBA" id="ARBA00004115"/>
    </source>
</evidence>
<keyword evidence="6" id="KW-0812">Transmembrane</keyword>
<dbReference type="GO" id="GO:0005524">
    <property type="term" value="F:ATP binding"/>
    <property type="evidence" value="ECO:0007669"/>
    <property type="project" value="UniProtKB-UniRule"/>
</dbReference>
<keyword evidence="7" id="KW-0732">Signal</keyword>
<evidence type="ECO:0000256" key="15">
    <source>
        <dbReference type="ARBA" id="ARBA00023136"/>
    </source>
</evidence>
<feature type="binding site" evidence="20">
    <location>
        <position position="71"/>
    </location>
    <ligand>
        <name>ATP</name>
        <dbReference type="ChEBI" id="CHEBI:30616"/>
    </ligand>
</feature>
<dbReference type="InterPro" id="IPR011009">
    <property type="entry name" value="Kinase-like_dom_sf"/>
</dbReference>
<dbReference type="GO" id="GO:0004694">
    <property type="term" value="F:eukaryotic translation initiation factor 2alpha kinase activity"/>
    <property type="evidence" value="ECO:0007669"/>
    <property type="project" value="TreeGrafter"/>
</dbReference>
<dbReference type="EMBL" id="CARXXK010000001">
    <property type="protein sequence ID" value="CAI6343646.1"/>
    <property type="molecule type" value="Genomic_DNA"/>
</dbReference>
<keyword evidence="14" id="KW-0346">Stress response</keyword>
<evidence type="ECO:0000256" key="20">
    <source>
        <dbReference type="PROSITE-ProRule" id="PRU10141"/>
    </source>
</evidence>
<dbReference type="PROSITE" id="PS00107">
    <property type="entry name" value="PROTEIN_KINASE_ATP"/>
    <property type="match status" value="1"/>
</dbReference>
<gene>
    <name evidence="24" type="ORF">MEUPH1_LOCUS880</name>
</gene>
<dbReference type="SMART" id="SM00220">
    <property type="entry name" value="S_TKc"/>
    <property type="match status" value="1"/>
</dbReference>
<feature type="region of interest" description="Disordered" evidence="22">
    <location>
        <begin position="1"/>
        <end position="22"/>
    </location>
</feature>
<evidence type="ECO:0000313" key="25">
    <source>
        <dbReference type="Proteomes" id="UP001160148"/>
    </source>
</evidence>
<evidence type="ECO:0000256" key="22">
    <source>
        <dbReference type="SAM" id="MobiDB-lite"/>
    </source>
</evidence>
<keyword evidence="15" id="KW-0472">Membrane</keyword>
<dbReference type="GO" id="GO:0006986">
    <property type="term" value="P:response to unfolded protein"/>
    <property type="evidence" value="ECO:0007669"/>
    <property type="project" value="UniProtKB-KW"/>
</dbReference>
<keyword evidence="10" id="KW-0256">Endoplasmic reticulum</keyword>
<evidence type="ECO:0000259" key="23">
    <source>
        <dbReference type="PROSITE" id="PS50011"/>
    </source>
</evidence>
<comment type="caution">
    <text evidence="24">The sequence shown here is derived from an EMBL/GenBank/DDBJ whole genome shotgun (WGS) entry which is preliminary data.</text>
</comment>
<name>A0AAV0VLE7_9HEMI</name>
<reference evidence="24 25" key="1">
    <citation type="submission" date="2023-01" db="EMBL/GenBank/DDBJ databases">
        <authorList>
            <person name="Whitehead M."/>
        </authorList>
    </citation>
    <scope>NUCLEOTIDE SEQUENCE [LARGE SCALE GENOMIC DNA]</scope>
</reference>
<evidence type="ECO:0000256" key="19">
    <source>
        <dbReference type="ARBA" id="ARBA00041500"/>
    </source>
</evidence>
<dbReference type="InterPro" id="IPR017441">
    <property type="entry name" value="Protein_kinase_ATP_BS"/>
</dbReference>
<evidence type="ECO:0000256" key="11">
    <source>
        <dbReference type="ARBA" id="ARBA00022840"/>
    </source>
</evidence>
<dbReference type="AlphaFoldDB" id="A0AAV0VLE7"/>
<dbReference type="GO" id="GO:0005634">
    <property type="term" value="C:nucleus"/>
    <property type="evidence" value="ECO:0007669"/>
    <property type="project" value="TreeGrafter"/>
</dbReference>
<keyword evidence="16" id="KW-0325">Glycoprotein</keyword>
<keyword evidence="13" id="KW-1133">Transmembrane helix</keyword>
<dbReference type="PANTHER" id="PTHR11042">
    <property type="entry name" value="EUKARYOTIC TRANSLATION INITIATION FACTOR 2-ALPHA KINASE EIF2-ALPHA KINASE -RELATED"/>
    <property type="match status" value="1"/>
</dbReference>
<evidence type="ECO:0000256" key="7">
    <source>
        <dbReference type="ARBA" id="ARBA00022729"/>
    </source>
</evidence>
<keyword evidence="25" id="KW-1185">Reference proteome</keyword>
<keyword evidence="3 21" id="KW-0723">Serine/threonine-protein kinase</keyword>
<evidence type="ECO:0000256" key="12">
    <source>
        <dbReference type="ARBA" id="ARBA00022845"/>
    </source>
</evidence>
<dbReference type="Gene3D" id="1.10.510.10">
    <property type="entry name" value="Transferase(Phosphotransferase) domain 1"/>
    <property type="match status" value="1"/>
</dbReference>
<feature type="domain" description="Protein kinase" evidence="23">
    <location>
        <begin position="42"/>
        <end position="352"/>
    </location>
</feature>
<dbReference type="InterPro" id="IPR008271">
    <property type="entry name" value="Ser/Thr_kinase_AS"/>
</dbReference>
<evidence type="ECO:0000256" key="5">
    <source>
        <dbReference type="ARBA" id="ARBA00022679"/>
    </source>
</evidence>
<keyword evidence="4" id="KW-0597">Phosphoprotein</keyword>
<dbReference type="PROSITE" id="PS50011">
    <property type="entry name" value="PROTEIN_KINASE_DOM"/>
    <property type="match status" value="1"/>
</dbReference>
<keyword evidence="12" id="KW-0810">Translation regulation</keyword>
<evidence type="ECO:0000256" key="16">
    <source>
        <dbReference type="ARBA" id="ARBA00023180"/>
    </source>
</evidence>
<keyword evidence="8 20" id="KW-0547">Nucleotide-binding</keyword>
<keyword evidence="17" id="KW-0834">Unfolded protein response</keyword>
<proteinExistence type="inferred from homology"/>
<keyword evidence="9" id="KW-0418">Kinase</keyword>
<evidence type="ECO:0000256" key="17">
    <source>
        <dbReference type="ARBA" id="ARBA00023230"/>
    </source>
</evidence>
<organism evidence="24 25">
    <name type="scientific">Macrosiphum euphorbiae</name>
    <name type="common">potato aphid</name>
    <dbReference type="NCBI Taxonomy" id="13131"/>
    <lineage>
        <taxon>Eukaryota</taxon>
        <taxon>Metazoa</taxon>
        <taxon>Ecdysozoa</taxon>
        <taxon>Arthropoda</taxon>
        <taxon>Hexapoda</taxon>
        <taxon>Insecta</taxon>
        <taxon>Pterygota</taxon>
        <taxon>Neoptera</taxon>
        <taxon>Paraneoptera</taxon>
        <taxon>Hemiptera</taxon>
        <taxon>Sternorrhyncha</taxon>
        <taxon>Aphidomorpha</taxon>
        <taxon>Aphidoidea</taxon>
        <taxon>Aphididae</taxon>
        <taxon>Macrosiphini</taxon>
        <taxon>Macrosiphum</taxon>
    </lineage>
</organism>
<dbReference type="GO" id="GO:0005789">
    <property type="term" value="C:endoplasmic reticulum membrane"/>
    <property type="evidence" value="ECO:0007669"/>
    <property type="project" value="UniProtKB-SubCell"/>
</dbReference>
<comment type="subcellular location">
    <subcellularLocation>
        <location evidence="1">Endoplasmic reticulum membrane</location>
        <topology evidence="1">Single-pass type I membrane protein</topology>
    </subcellularLocation>
</comment>
<evidence type="ECO:0000256" key="3">
    <source>
        <dbReference type="ARBA" id="ARBA00022527"/>
    </source>
</evidence>
<keyword evidence="5" id="KW-0808">Transferase</keyword>
<evidence type="ECO:0000256" key="18">
    <source>
        <dbReference type="ARBA" id="ARBA00037982"/>
    </source>
</evidence>
<sequence>MNTDHNENVAQKENDDHEKNNENVQPVQKKINEFKSHYLQHFQSICCLGKGGFGVVFKARNKLDDGKYAIKRIPFPSRQESRDRVLREVKALAKLKHKNIVKYFNAWLEEPPRSWQEEMDNQWMPNSDCMDTSSNITTSPTDTTDSHSEQKATKQYLYIQMELCQKYSLSERLKNDTLHREMINILNIFCQIIEGVEYIHSQNFIHRDLKPSNILFISDDQIKIGDFGSVTKMITSDIWNEYDDKKCLNKQHTNQVGTQLYMSPEQIHEKPYNSKVDIYSLGVIFFELLNSFNTEMERVKTLQQVRNGTFPPQFLKLYELKTEKDMVCSMLSQDPKKRPTASNIKNMILVYLDRFNLLMPDSCPF</sequence>
<dbReference type="Gene3D" id="3.30.200.20">
    <property type="entry name" value="Phosphorylase Kinase, domain 1"/>
    <property type="match status" value="1"/>
</dbReference>
<dbReference type="InterPro" id="IPR000719">
    <property type="entry name" value="Prot_kinase_dom"/>
</dbReference>
<dbReference type="InterPro" id="IPR050339">
    <property type="entry name" value="CC_SR_Kinase"/>
</dbReference>
<dbReference type="Proteomes" id="UP001160148">
    <property type="component" value="Unassembled WGS sequence"/>
</dbReference>
<evidence type="ECO:0000256" key="21">
    <source>
        <dbReference type="RuleBase" id="RU000304"/>
    </source>
</evidence>
<accession>A0AAV0VLE7</accession>
<dbReference type="EC" id="2.7.11.1" evidence="2"/>
<evidence type="ECO:0000256" key="2">
    <source>
        <dbReference type="ARBA" id="ARBA00012513"/>
    </source>
</evidence>
<evidence type="ECO:0000313" key="24">
    <source>
        <dbReference type="EMBL" id="CAI6343646.1"/>
    </source>
</evidence>
<evidence type="ECO:0000256" key="6">
    <source>
        <dbReference type="ARBA" id="ARBA00022692"/>
    </source>
</evidence>
<keyword evidence="11 20" id="KW-0067">ATP-binding</keyword>
<dbReference type="SUPFAM" id="SSF56112">
    <property type="entry name" value="Protein kinase-like (PK-like)"/>
    <property type="match status" value="1"/>
</dbReference>
<evidence type="ECO:0000256" key="9">
    <source>
        <dbReference type="ARBA" id="ARBA00022777"/>
    </source>
</evidence>
<protein>
    <recommendedName>
        <fullName evidence="2">non-specific serine/threonine protein kinase</fullName>
        <ecNumber evidence="2">2.7.11.1</ecNumber>
    </recommendedName>
    <alternativeName>
        <fullName evidence="19">PRKR-like endoplasmic reticulum kinase</fullName>
    </alternativeName>
</protein>
<evidence type="ECO:0000256" key="13">
    <source>
        <dbReference type="ARBA" id="ARBA00022989"/>
    </source>
</evidence>
<dbReference type="PROSITE" id="PS00108">
    <property type="entry name" value="PROTEIN_KINASE_ST"/>
    <property type="match status" value="1"/>
</dbReference>
<dbReference type="PANTHER" id="PTHR11042:SF91">
    <property type="entry name" value="EUKARYOTIC TRANSLATION INITIATION FACTOR 2-ALPHA KINASE"/>
    <property type="match status" value="1"/>
</dbReference>
<dbReference type="FunFam" id="3.30.200.20:FF:000193">
    <property type="entry name" value="Eukaryotic translation initiation factor 2-alpha kinase 3"/>
    <property type="match status" value="1"/>
</dbReference>
<evidence type="ECO:0000256" key="14">
    <source>
        <dbReference type="ARBA" id="ARBA00023016"/>
    </source>
</evidence>
<evidence type="ECO:0000256" key="4">
    <source>
        <dbReference type="ARBA" id="ARBA00022553"/>
    </source>
</evidence>
<evidence type="ECO:0000256" key="10">
    <source>
        <dbReference type="ARBA" id="ARBA00022824"/>
    </source>
</evidence>
<comment type="similarity">
    <text evidence="18">Belongs to the protein kinase superfamily. Ser/Thr protein kinase family. GCN2 subfamily.</text>
</comment>